<dbReference type="GO" id="GO:0022857">
    <property type="term" value="F:transmembrane transporter activity"/>
    <property type="evidence" value="ECO:0007669"/>
    <property type="project" value="InterPro"/>
</dbReference>
<keyword evidence="3 8" id="KW-0812">Transmembrane</keyword>
<keyword evidence="5 8" id="KW-0472">Membrane</keyword>
<dbReference type="InterPro" id="IPR036259">
    <property type="entry name" value="MFS_trans_sf"/>
</dbReference>
<feature type="transmembrane region" description="Helical" evidence="8">
    <location>
        <begin position="257"/>
        <end position="274"/>
    </location>
</feature>
<evidence type="ECO:0000256" key="2">
    <source>
        <dbReference type="ARBA" id="ARBA00022448"/>
    </source>
</evidence>
<accession>A0A086KPW5</accession>
<evidence type="ECO:0000256" key="5">
    <source>
        <dbReference type="ARBA" id="ARBA00023136"/>
    </source>
</evidence>
<dbReference type="Pfam" id="PF07690">
    <property type="entry name" value="MFS_1"/>
    <property type="match status" value="1"/>
</dbReference>
<feature type="transmembrane region" description="Helical" evidence="8">
    <location>
        <begin position="435"/>
        <end position="455"/>
    </location>
</feature>
<feature type="region of interest" description="Disordered" evidence="7">
    <location>
        <begin position="576"/>
        <end position="624"/>
    </location>
</feature>
<reference evidence="10 11" key="1">
    <citation type="submission" date="2014-02" db="EMBL/GenBank/DDBJ databases">
        <authorList>
            <person name="Sibley D."/>
            <person name="Venepally P."/>
            <person name="Karamycheva S."/>
            <person name="Hadjithomas M."/>
            <person name="Khan A."/>
            <person name="Brunk B."/>
            <person name="Roos D."/>
            <person name="Caler E."/>
            <person name="Lorenzi H."/>
        </authorList>
    </citation>
    <scope>NUCLEOTIDE SEQUENCE [LARGE SCALE GENOMIC DNA]</scope>
    <source>
        <strain evidence="10 11">GAB2-2007-GAL-DOM2</strain>
    </source>
</reference>
<dbReference type="VEuPathDB" id="ToxoDB:TGDOM2_248840"/>
<dbReference type="AlphaFoldDB" id="A0A086KPW5"/>
<feature type="transmembrane region" description="Helical" evidence="8">
    <location>
        <begin position="304"/>
        <end position="322"/>
    </location>
</feature>
<dbReference type="SUPFAM" id="SSF103473">
    <property type="entry name" value="MFS general substrate transporter"/>
    <property type="match status" value="1"/>
</dbReference>
<dbReference type="OrthoDB" id="440755at2759"/>
<dbReference type="PANTHER" id="PTHR23505:SF52">
    <property type="entry name" value="MAJOR FACILITATOR SUPERFAMILY PROTEIN"/>
    <property type="match status" value="1"/>
</dbReference>
<evidence type="ECO:0000256" key="7">
    <source>
        <dbReference type="SAM" id="MobiDB-lite"/>
    </source>
</evidence>
<evidence type="ECO:0000256" key="4">
    <source>
        <dbReference type="ARBA" id="ARBA00022989"/>
    </source>
</evidence>
<dbReference type="InterPro" id="IPR011701">
    <property type="entry name" value="MFS"/>
</dbReference>
<dbReference type="Proteomes" id="UP000028837">
    <property type="component" value="Unassembled WGS sequence"/>
</dbReference>
<gene>
    <name evidence="10" type="ORF">TGDOM2_248840</name>
</gene>
<dbReference type="PANTHER" id="PTHR23505">
    <property type="entry name" value="SPINSTER"/>
    <property type="match status" value="1"/>
</dbReference>
<feature type="compositionally biased region" description="Low complexity" evidence="7">
    <location>
        <begin position="581"/>
        <end position="599"/>
    </location>
</feature>
<evidence type="ECO:0000256" key="8">
    <source>
        <dbReference type="SAM" id="Phobius"/>
    </source>
</evidence>
<feature type="compositionally biased region" description="Low complexity" evidence="7">
    <location>
        <begin position="1"/>
        <end position="21"/>
    </location>
</feature>
<protein>
    <submittedName>
        <fullName evidence="10">Transporter, major facilitator family protein</fullName>
    </submittedName>
</protein>
<feature type="transmembrane region" description="Helical" evidence="8">
    <location>
        <begin position="394"/>
        <end position="415"/>
    </location>
</feature>
<dbReference type="PROSITE" id="PS50850">
    <property type="entry name" value="MFS"/>
    <property type="match status" value="1"/>
</dbReference>
<feature type="transmembrane region" description="Helical" evidence="8">
    <location>
        <begin position="502"/>
        <end position="522"/>
    </location>
</feature>
<name>A0A086KPW5_TOXGO</name>
<dbReference type="Gene3D" id="1.20.1250.20">
    <property type="entry name" value="MFS general substrate transporter like domains"/>
    <property type="match status" value="2"/>
</dbReference>
<dbReference type="EMBL" id="AHZU02000276">
    <property type="protein sequence ID" value="KFG46433.1"/>
    <property type="molecule type" value="Genomic_DNA"/>
</dbReference>
<organism evidence="10 11">
    <name type="scientific">Toxoplasma gondii GAB2-2007-GAL-DOM2</name>
    <dbReference type="NCBI Taxonomy" id="1130820"/>
    <lineage>
        <taxon>Eukaryota</taxon>
        <taxon>Sar</taxon>
        <taxon>Alveolata</taxon>
        <taxon>Apicomplexa</taxon>
        <taxon>Conoidasida</taxon>
        <taxon>Coccidia</taxon>
        <taxon>Eucoccidiorida</taxon>
        <taxon>Eimeriorina</taxon>
        <taxon>Sarcocystidae</taxon>
        <taxon>Toxoplasma</taxon>
    </lineage>
</organism>
<feature type="transmembrane region" description="Helical" evidence="8">
    <location>
        <begin position="476"/>
        <end position="496"/>
    </location>
</feature>
<feature type="compositionally biased region" description="Low complexity" evidence="7">
    <location>
        <begin position="46"/>
        <end position="57"/>
    </location>
</feature>
<comment type="subcellular location">
    <subcellularLocation>
        <location evidence="1">Membrane</location>
        <topology evidence="1">Multi-pass membrane protein</topology>
    </subcellularLocation>
</comment>
<evidence type="ECO:0000313" key="10">
    <source>
        <dbReference type="EMBL" id="KFG46433.1"/>
    </source>
</evidence>
<feature type="transmembrane region" description="Helical" evidence="8">
    <location>
        <begin position="542"/>
        <end position="565"/>
    </location>
</feature>
<keyword evidence="2" id="KW-0813">Transport</keyword>
<sequence>MERLPPSISASTRSSSPPASTVGVSRLSPDKRRMFNPRIDLPPVDPSDVSSLSSVSSFASPPRPVGRSLLPSSTANPNLTLFDDADDFSDSDEALPSSLPSRLTRPRCVSRCTYSARALSEMVLPPVTASPGASRFVLCTFFYSFLHGATDQLLPAAYKALEAQLHFSPTVLGSASSLARLAHAFCCPLWGVAVDALSGPAFGRGDARLSASRTAPAFADPDASDGREGTELILRVSCVGWGVCTLLLALLTHEWQLMPLMLASGVLMAVLGPVSQKILGELVSSEKRGTAFGNMSFFQSTGRMLAVMLTTGLSAMVFSGVAGWRVSFAFVGCLSVAFGIALSWLLSPSPSSSLSSSTSPSRSASLSSSPACLPKTVCGAEGCMQKAKRHAAALLSLGYVFRTPSFGVMLLLGVLNGMPRSALNFIVMFFQYCGLADWQASFTVSASWIAAMLVAPVVGRLGDKVHRLYPNKGRPVLAQLAILTRALLMFLVLSVVPKRASSFPLFLGLSTLIGFMAGWPGVGVNRPVLTEIVLPRHRATVFSLFSTMESIGSALLGAPVVGMLAQQAFGYTKPLRKHRSSSSSSPSSSPALLSLSSSSSPPPSVFSDGGAQGDSAFPPNPSEEEVNAEALGKALLCTTVGPWIASVFVYFLLHWTYTTDRVAANRRRELEEREAEREAAARAPDSAVELGCLDARREGAEAGGAFTKWPDEAEEKQLGMTRGGYSVVATREMPSEEGSRWDTDEEDGETGGGGGQA</sequence>
<dbReference type="InterPro" id="IPR020846">
    <property type="entry name" value="MFS_dom"/>
</dbReference>
<feature type="compositionally biased region" description="Basic and acidic residues" evidence="7">
    <location>
        <begin position="733"/>
        <end position="742"/>
    </location>
</feature>
<dbReference type="InterPro" id="IPR044770">
    <property type="entry name" value="MFS_spinster-like"/>
</dbReference>
<evidence type="ECO:0000313" key="11">
    <source>
        <dbReference type="Proteomes" id="UP000028837"/>
    </source>
</evidence>
<evidence type="ECO:0000256" key="1">
    <source>
        <dbReference type="ARBA" id="ARBA00004141"/>
    </source>
</evidence>
<feature type="domain" description="Major facilitator superfamily (MFS) profile" evidence="9">
    <location>
        <begin position="136"/>
        <end position="657"/>
    </location>
</feature>
<evidence type="ECO:0000259" key="9">
    <source>
        <dbReference type="PROSITE" id="PS50850"/>
    </source>
</evidence>
<comment type="caution">
    <text evidence="10">The sequence shown here is derived from an EMBL/GenBank/DDBJ whole genome shotgun (WGS) entry which is preliminary data.</text>
</comment>
<dbReference type="GO" id="GO:0016020">
    <property type="term" value="C:membrane"/>
    <property type="evidence" value="ECO:0007669"/>
    <property type="project" value="UniProtKB-SubCell"/>
</dbReference>
<evidence type="ECO:0000256" key="3">
    <source>
        <dbReference type="ARBA" id="ARBA00022692"/>
    </source>
</evidence>
<evidence type="ECO:0000256" key="6">
    <source>
        <dbReference type="ARBA" id="ARBA00024338"/>
    </source>
</evidence>
<feature type="region of interest" description="Disordered" evidence="7">
    <location>
        <begin position="1"/>
        <end position="72"/>
    </location>
</feature>
<feature type="region of interest" description="Disordered" evidence="7">
    <location>
        <begin position="701"/>
        <end position="757"/>
    </location>
</feature>
<keyword evidence="4 8" id="KW-1133">Transmembrane helix</keyword>
<proteinExistence type="inferred from homology"/>
<feature type="transmembrane region" description="Helical" evidence="8">
    <location>
        <begin position="640"/>
        <end position="658"/>
    </location>
</feature>
<comment type="similarity">
    <text evidence="6">Belongs to the major facilitator superfamily. Spinster (TC 2.A.1.49) family.</text>
</comment>
<feature type="transmembrane region" description="Helical" evidence="8">
    <location>
        <begin position="328"/>
        <end position="346"/>
    </location>
</feature>
<dbReference type="SMR" id="A0A086KPW5"/>